<dbReference type="InterPro" id="IPR029044">
    <property type="entry name" value="Nucleotide-diphossugar_trans"/>
</dbReference>
<comment type="caution">
    <text evidence="2">The sequence shown here is derived from an EMBL/GenBank/DDBJ whole genome shotgun (WGS) entry which is preliminary data.</text>
</comment>
<protein>
    <submittedName>
        <fullName evidence="2">Glycosyltransferase family 2 protein</fullName>
    </submittedName>
</protein>
<evidence type="ECO:0000313" key="2">
    <source>
        <dbReference type="EMBL" id="MBD0415998.1"/>
    </source>
</evidence>
<dbReference type="AlphaFoldDB" id="A0A8J6PKG5"/>
<name>A0A8J6PKG5_9HYPH</name>
<dbReference type="Proteomes" id="UP000643405">
    <property type="component" value="Unassembled WGS sequence"/>
</dbReference>
<feature type="domain" description="Glycosyltransferase 2-like" evidence="1">
    <location>
        <begin position="346"/>
        <end position="522"/>
    </location>
</feature>
<dbReference type="CDD" id="cd04186">
    <property type="entry name" value="GT_2_like_c"/>
    <property type="match status" value="1"/>
</dbReference>
<dbReference type="InterPro" id="IPR001173">
    <property type="entry name" value="Glyco_trans_2-like"/>
</dbReference>
<evidence type="ECO:0000259" key="1">
    <source>
        <dbReference type="Pfam" id="PF00535"/>
    </source>
</evidence>
<proteinExistence type="predicted"/>
<reference evidence="2" key="1">
    <citation type="submission" date="2020-09" db="EMBL/GenBank/DDBJ databases">
        <title>Genome seq and assembly of Tianweitania sp.</title>
        <authorList>
            <person name="Chhetri G."/>
        </authorList>
    </citation>
    <scope>NUCLEOTIDE SEQUENCE</scope>
    <source>
        <strain evidence="2">Rool2</strain>
    </source>
</reference>
<keyword evidence="3" id="KW-1185">Reference proteome</keyword>
<accession>A0A8J6PKG5</accession>
<dbReference type="PANTHER" id="PTHR43179:SF7">
    <property type="entry name" value="RHAMNOSYLTRANSFERASE WBBL"/>
    <property type="match status" value="1"/>
</dbReference>
<dbReference type="GO" id="GO:0016757">
    <property type="term" value="F:glycosyltransferase activity"/>
    <property type="evidence" value="ECO:0007669"/>
    <property type="project" value="UniProtKB-KW"/>
</dbReference>
<gene>
    <name evidence="2" type="ORF">ICI42_15180</name>
</gene>
<dbReference type="Pfam" id="PF00535">
    <property type="entry name" value="Glycos_transf_2"/>
    <property type="match status" value="2"/>
</dbReference>
<sequence>MRLALGALVARQTGNQPIASSLSLVVRTLRHGGLRKLAADLRRIDQGGQFAAVDYQRWIERNDTFGPAEQELMKRRLAGLASKPLISIVMPVYNTPEDVLRAAVDSVVAQAYENWELCIADDCSSMPHVRPLLAELAGGEPRIKLALRAENGRIAKASNSALELVSGEWTALFDHDDLLAPTALAEVALLVGQHPDAEIIYSDEDKIAGNGVRYEPYFKPEFSREMLRSQNYFNHLTVYRTETLRAVGAWRPGFEGSQDFDLNLRIFERVDPANIHHIPKILYHWRALDGSTALDGAEKSYAREAGKRALEEHLARLKIDAKVEAVPGAAVYRTLHAVSEPPPLVSIIIPTRDRWELLRNCVDSIQQKTSYSRYEILIVDNDSVEPETKAYLGAVVTDPKVRVLPYRGAFNFSAINNSAVSQANGSIVALVNNDIEVISPDWLTEMVSWAQQPDIGCVGAKLYYANDTIQHAGVILGIGGVAGHSHKSFPRYHEGYFSRLRMVQNLSAVTGACLVVRKAIYEQVGGLEEARLAIAFNDVDFCLKVREAGYLNVWTPFAELYHLESESRGAEDNFEKQDRFNAEADFMLGRWSLANDPYYSPSLTLDREDFSLSAVRKRVWPTTMDAGR</sequence>
<feature type="domain" description="Glycosyltransferase 2-like" evidence="1">
    <location>
        <begin position="87"/>
        <end position="201"/>
    </location>
</feature>
<dbReference type="PANTHER" id="PTHR43179">
    <property type="entry name" value="RHAMNOSYLTRANSFERASE WBBL"/>
    <property type="match status" value="1"/>
</dbReference>
<organism evidence="2 3">
    <name type="scientific">Oryzicola mucosus</name>
    <dbReference type="NCBI Taxonomy" id="2767425"/>
    <lineage>
        <taxon>Bacteria</taxon>
        <taxon>Pseudomonadati</taxon>
        <taxon>Pseudomonadota</taxon>
        <taxon>Alphaproteobacteria</taxon>
        <taxon>Hyphomicrobiales</taxon>
        <taxon>Phyllobacteriaceae</taxon>
        <taxon>Oryzicola</taxon>
    </lineage>
</organism>
<dbReference type="Gene3D" id="3.90.550.10">
    <property type="entry name" value="Spore Coat Polysaccharide Biosynthesis Protein SpsA, Chain A"/>
    <property type="match status" value="2"/>
</dbReference>
<dbReference type="SUPFAM" id="SSF53448">
    <property type="entry name" value="Nucleotide-diphospho-sugar transferases"/>
    <property type="match status" value="2"/>
</dbReference>
<dbReference type="CDD" id="cd04184">
    <property type="entry name" value="GT2_RfbC_Mx_like"/>
    <property type="match status" value="1"/>
</dbReference>
<evidence type="ECO:0000313" key="3">
    <source>
        <dbReference type="Proteomes" id="UP000643405"/>
    </source>
</evidence>
<dbReference type="EMBL" id="JACVVX010000004">
    <property type="protein sequence ID" value="MBD0415998.1"/>
    <property type="molecule type" value="Genomic_DNA"/>
</dbReference>